<evidence type="ECO:0000313" key="3">
    <source>
        <dbReference type="Proteomes" id="UP000033121"/>
    </source>
</evidence>
<dbReference type="Gene3D" id="3.40.720.10">
    <property type="entry name" value="Alkaline Phosphatase, subunit A"/>
    <property type="match status" value="1"/>
</dbReference>
<feature type="signal peptide" evidence="1">
    <location>
        <begin position="1"/>
        <end position="26"/>
    </location>
</feature>
<dbReference type="PANTHER" id="PTHR10151">
    <property type="entry name" value="ECTONUCLEOTIDE PYROPHOSPHATASE/PHOSPHODIESTERASE"/>
    <property type="match status" value="1"/>
</dbReference>
<dbReference type="InterPro" id="IPR017850">
    <property type="entry name" value="Alkaline_phosphatase_core_sf"/>
</dbReference>
<reference evidence="2 3" key="1">
    <citation type="submission" date="2015-04" db="EMBL/GenBank/DDBJ databases">
        <title>Whole genome shotgun sequence of Flavihumibacter petaseus NBRC 106054.</title>
        <authorList>
            <person name="Miyazawa S."/>
            <person name="Hosoyama A."/>
            <person name="Hashimoto M."/>
            <person name="Noguchi M."/>
            <person name="Tsuchikane K."/>
            <person name="Ohji S."/>
            <person name="Yamazoe A."/>
            <person name="Ichikawa N."/>
            <person name="Kimura A."/>
            <person name="Fujita N."/>
        </authorList>
    </citation>
    <scope>NUCLEOTIDE SEQUENCE [LARGE SCALE GENOMIC DNA]</scope>
    <source>
        <strain evidence="2 3">NBRC 106054</strain>
    </source>
</reference>
<keyword evidence="3" id="KW-1185">Reference proteome</keyword>
<dbReference type="InterPro" id="IPR002591">
    <property type="entry name" value="Phosphodiest/P_Trfase"/>
</dbReference>
<evidence type="ECO:0000313" key="2">
    <source>
        <dbReference type="EMBL" id="GAO42711.1"/>
    </source>
</evidence>
<protein>
    <submittedName>
        <fullName evidence="2">Uncharacterized protein</fullName>
    </submittedName>
</protein>
<feature type="chain" id="PRO_5002429990" evidence="1">
    <location>
        <begin position="27"/>
        <end position="418"/>
    </location>
</feature>
<sequence length="418" mass="47293">MKTGRQIKAGFPLLVAGLLLSMAAAAQKVVFVIADGIPADVLENTNTPNIDKIKAQGSYVRAHVGGGRGTYSQTPTISAVGYNSLITGTWVNKHNVWDNDIAAPNYSYPTIFRVFKEQFPDKKTAIFSSWLDNRTKLVGEGMVQTNKVKVDIHADGYELDTVQFPNQGTEHRMHRIDEQVITEAEASIRRDAPDLSWVYLEYTDDMGHEFGDSPQQRDAIEKLDRQMGKLWEAIKYRQQHFKEQWLILITTDHGRTEKDGRGHGGQSDRQRSTWIVSNLKLNTYAENFNPGIVDLMPTIAEYLKVKMPESVRREVDGVSLIGKTSLADPVVNLFQRKLDITWKTIIPEGEVQVWISTTNNYKTGGQDKYELVKTVAAAQRHVTLDVSKYPSDFYKVLLVGKYNQVNRWVKAEEKKSTL</sequence>
<accession>A0A0E9MZ96</accession>
<dbReference type="SUPFAM" id="SSF53649">
    <property type="entry name" value="Alkaline phosphatase-like"/>
    <property type="match status" value="1"/>
</dbReference>
<dbReference type="PANTHER" id="PTHR10151:SF120">
    <property type="entry name" value="BIS(5'-ADENOSYL)-TRIPHOSPHATASE"/>
    <property type="match status" value="1"/>
</dbReference>
<gene>
    <name evidence="2" type="ORF">FPE01S_01_17270</name>
</gene>
<dbReference type="EMBL" id="BBWV01000001">
    <property type="protein sequence ID" value="GAO42711.1"/>
    <property type="molecule type" value="Genomic_DNA"/>
</dbReference>
<comment type="caution">
    <text evidence="2">The sequence shown here is derived from an EMBL/GenBank/DDBJ whole genome shotgun (WGS) entry which is preliminary data.</text>
</comment>
<dbReference type="STRING" id="1220578.FPE01S_01_17270"/>
<dbReference type="Proteomes" id="UP000033121">
    <property type="component" value="Unassembled WGS sequence"/>
</dbReference>
<dbReference type="GO" id="GO:0016787">
    <property type="term" value="F:hydrolase activity"/>
    <property type="evidence" value="ECO:0007669"/>
    <property type="project" value="UniProtKB-ARBA"/>
</dbReference>
<proteinExistence type="predicted"/>
<dbReference type="Pfam" id="PF01663">
    <property type="entry name" value="Phosphodiest"/>
    <property type="match status" value="1"/>
</dbReference>
<dbReference type="RefSeq" id="WP_083990182.1">
    <property type="nucleotide sequence ID" value="NZ_BBWV01000001.1"/>
</dbReference>
<dbReference type="OrthoDB" id="279982at2"/>
<evidence type="ECO:0000256" key="1">
    <source>
        <dbReference type="SAM" id="SignalP"/>
    </source>
</evidence>
<keyword evidence="1" id="KW-0732">Signal</keyword>
<dbReference type="AlphaFoldDB" id="A0A0E9MZ96"/>
<organism evidence="2 3">
    <name type="scientific">Flavihumibacter petaseus NBRC 106054</name>
    <dbReference type="NCBI Taxonomy" id="1220578"/>
    <lineage>
        <taxon>Bacteria</taxon>
        <taxon>Pseudomonadati</taxon>
        <taxon>Bacteroidota</taxon>
        <taxon>Chitinophagia</taxon>
        <taxon>Chitinophagales</taxon>
        <taxon>Chitinophagaceae</taxon>
        <taxon>Flavihumibacter</taxon>
    </lineage>
</organism>
<name>A0A0E9MZ96_9BACT</name>